<sequence>MKEGYFMEHKYDEDCIFCKIIKGEIPSYTVYEDDDVKAFLDISQGTPGHTLVIPKTHVPDIFAYDSELAATVFSKIPKIANALKASNPAIIGMNIVNNNGKVAYQSVFHSHFHLVPRYSDHDDFKMIFKDNSAQYDEEQLTKLTNQIKAQF</sequence>
<dbReference type="PROSITE" id="PS00892">
    <property type="entry name" value="HIT_1"/>
    <property type="match status" value="1"/>
</dbReference>
<dbReference type="InterPro" id="IPR036265">
    <property type="entry name" value="HIT-like_sf"/>
</dbReference>
<gene>
    <name evidence="5" type="ORF">C5L31_000653</name>
</gene>
<evidence type="ECO:0000256" key="3">
    <source>
        <dbReference type="PROSITE-ProRule" id="PRU00464"/>
    </source>
</evidence>
<dbReference type="GO" id="GO:0003824">
    <property type="term" value="F:catalytic activity"/>
    <property type="evidence" value="ECO:0007669"/>
    <property type="project" value="InterPro"/>
</dbReference>
<name>A0A4R5NLI4_9LACO</name>
<dbReference type="InterPro" id="IPR019808">
    <property type="entry name" value="Histidine_triad_CS"/>
</dbReference>
<evidence type="ECO:0000313" key="6">
    <source>
        <dbReference type="Proteomes" id="UP000294854"/>
    </source>
</evidence>
<dbReference type="InterPro" id="IPR001310">
    <property type="entry name" value="Histidine_triad_HIT"/>
</dbReference>
<dbReference type="SUPFAM" id="SSF54197">
    <property type="entry name" value="HIT-like"/>
    <property type="match status" value="1"/>
</dbReference>
<reference evidence="5 6" key="1">
    <citation type="journal article" date="2019" name="Appl. Microbiol. Biotechnol.">
        <title>Uncovering carbohydrate metabolism through a genotype-phenotype association study of 56 lactic acid bacteria genomes.</title>
        <authorList>
            <person name="Buron-Moles G."/>
            <person name="Chailyan A."/>
            <person name="Dolejs I."/>
            <person name="Forster J."/>
            <person name="Miks M.H."/>
        </authorList>
    </citation>
    <scope>NUCLEOTIDE SEQUENCE [LARGE SCALE GENOMIC DNA]</scope>
    <source>
        <strain evidence="5 6">ATCC 49373</strain>
    </source>
</reference>
<dbReference type="GO" id="GO:0009117">
    <property type="term" value="P:nucleotide metabolic process"/>
    <property type="evidence" value="ECO:0007669"/>
    <property type="project" value="TreeGrafter"/>
</dbReference>
<comment type="caution">
    <text evidence="5">The sequence shown here is derived from an EMBL/GenBank/DDBJ whole genome shotgun (WGS) entry which is preliminary data.</text>
</comment>
<dbReference type="Pfam" id="PF01230">
    <property type="entry name" value="HIT"/>
    <property type="match status" value="1"/>
</dbReference>
<dbReference type="CDD" id="cd01277">
    <property type="entry name" value="HINT_subgroup"/>
    <property type="match status" value="1"/>
</dbReference>
<evidence type="ECO:0000313" key="5">
    <source>
        <dbReference type="EMBL" id="TDG75877.1"/>
    </source>
</evidence>
<evidence type="ECO:0000259" key="4">
    <source>
        <dbReference type="PROSITE" id="PS51084"/>
    </source>
</evidence>
<dbReference type="EMBL" id="PUFO01000063">
    <property type="protein sequence ID" value="TDG75877.1"/>
    <property type="molecule type" value="Genomic_DNA"/>
</dbReference>
<dbReference type="PRINTS" id="PR00332">
    <property type="entry name" value="HISTRIAD"/>
</dbReference>
<dbReference type="Proteomes" id="UP000294854">
    <property type="component" value="Unassembled WGS sequence"/>
</dbReference>
<evidence type="ECO:0000256" key="2">
    <source>
        <dbReference type="PIRSR" id="PIRSR601310-3"/>
    </source>
</evidence>
<feature type="active site" description="Tele-AMP-histidine intermediate" evidence="1">
    <location>
        <position position="111"/>
    </location>
</feature>
<dbReference type="PROSITE" id="PS51084">
    <property type="entry name" value="HIT_2"/>
    <property type="match status" value="1"/>
</dbReference>
<dbReference type="STRING" id="1122149.FD44_GL000698"/>
<dbReference type="AlphaFoldDB" id="A0A4R5NLI4"/>
<keyword evidence="6" id="KW-1185">Reference proteome</keyword>
<feature type="domain" description="HIT" evidence="4">
    <location>
        <begin position="16"/>
        <end position="126"/>
    </location>
</feature>
<dbReference type="InterPro" id="IPR011146">
    <property type="entry name" value="HIT-like"/>
</dbReference>
<feature type="short sequence motif" description="Histidine triad motif" evidence="2 3">
    <location>
        <begin position="109"/>
        <end position="113"/>
    </location>
</feature>
<dbReference type="PANTHER" id="PTHR46648">
    <property type="entry name" value="HIT FAMILY PROTEIN 1"/>
    <property type="match status" value="1"/>
</dbReference>
<accession>A0A4R5NLI4</accession>
<evidence type="ECO:0000256" key="1">
    <source>
        <dbReference type="PIRSR" id="PIRSR601310-1"/>
    </source>
</evidence>
<dbReference type="PANTHER" id="PTHR46648:SF1">
    <property type="entry name" value="ADENOSINE 5'-MONOPHOSPHORAMIDASE HNT1"/>
    <property type="match status" value="1"/>
</dbReference>
<dbReference type="Gene3D" id="3.30.428.10">
    <property type="entry name" value="HIT-like"/>
    <property type="match status" value="1"/>
</dbReference>
<proteinExistence type="predicted"/>
<dbReference type="FunFam" id="3.30.428.10:FF:000014">
    <property type="entry name" value="Putative histidine triad (HIT) protein"/>
    <property type="match status" value="1"/>
</dbReference>
<dbReference type="InterPro" id="IPR039384">
    <property type="entry name" value="HINT"/>
</dbReference>
<protein>
    <recommendedName>
        <fullName evidence="4">HIT domain-containing protein</fullName>
    </recommendedName>
</protein>
<organism evidence="5 6">
    <name type="scientific">Secundilactobacillus malefermentans</name>
    <dbReference type="NCBI Taxonomy" id="176292"/>
    <lineage>
        <taxon>Bacteria</taxon>
        <taxon>Bacillati</taxon>
        <taxon>Bacillota</taxon>
        <taxon>Bacilli</taxon>
        <taxon>Lactobacillales</taxon>
        <taxon>Lactobacillaceae</taxon>
        <taxon>Secundilactobacillus</taxon>
    </lineage>
</organism>